<dbReference type="EMBL" id="RJLM01000006">
    <property type="protein sequence ID" value="RWX54501.1"/>
    <property type="molecule type" value="Genomic_DNA"/>
</dbReference>
<dbReference type="AlphaFoldDB" id="A0A444JN52"/>
<dbReference type="Proteomes" id="UP000287563">
    <property type="component" value="Unassembled WGS sequence"/>
</dbReference>
<accession>A0A444JN52</accession>
<evidence type="ECO:0000313" key="1">
    <source>
        <dbReference type="EMBL" id="RWX54501.1"/>
    </source>
</evidence>
<name>A0A444JN52_9GAMM</name>
<dbReference type="Pfam" id="PF22280">
    <property type="entry name" value="VtrC"/>
    <property type="match status" value="1"/>
</dbReference>
<evidence type="ECO:0000313" key="2">
    <source>
        <dbReference type="Proteomes" id="UP000287563"/>
    </source>
</evidence>
<keyword evidence="2" id="KW-1185">Reference proteome</keyword>
<organism evidence="1 2">
    <name type="scientific">Photobacterium chitinilyticum</name>
    <dbReference type="NCBI Taxonomy" id="2485123"/>
    <lineage>
        <taxon>Bacteria</taxon>
        <taxon>Pseudomonadati</taxon>
        <taxon>Pseudomonadota</taxon>
        <taxon>Gammaproteobacteria</taxon>
        <taxon>Vibrionales</taxon>
        <taxon>Vibrionaceae</taxon>
        <taxon>Photobacterium</taxon>
    </lineage>
</organism>
<proteinExistence type="predicted"/>
<reference evidence="1 2" key="1">
    <citation type="submission" date="2018-11" db="EMBL/GenBank/DDBJ databases">
        <title>Photobacterium sp. BEI247 sp. nov., a marine bacterium isolated from Yongle Blue Hole in the South China Sea.</title>
        <authorList>
            <person name="Wang X."/>
        </authorList>
    </citation>
    <scope>NUCLEOTIDE SEQUENCE [LARGE SCALE GENOMIC DNA]</scope>
    <source>
        <strain evidence="2">BEI247</strain>
    </source>
</reference>
<sequence>MYLKSFFLASSMAVFSISSWDFMNKKPAMAYSGAYHLNSTGSSYHGKRNIEVFIEDQNIDITTIFSESGLKNVVEVHTKGTINKDNNGQYSMSITDENYNKGLIVSASDIRMYNDLLSAARKLPGHSKWKVVESTENYIVIATNQGDGYLMALNRYQVN</sequence>
<gene>
    <name evidence="1" type="ORF">EDI28_15455</name>
</gene>
<dbReference type="InterPro" id="IPR054526">
    <property type="entry name" value="VtrC-like"/>
</dbReference>
<comment type="caution">
    <text evidence="1">The sequence shown here is derived from an EMBL/GenBank/DDBJ whole genome shotgun (WGS) entry which is preliminary data.</text>
</comment>
<protein>
    <submittedName>
        <fullName evidence="1">Uncharacterized protein</fullName>
    </submittedName>
</protein>